<feature type="domain" description="HAMP" evidence="8">
    <location>
        <begin position="297"/>
        <end position="349"/>
    </location>
</feature>
<keyword evidence="5 9" id="KW-0418">Kinase</keyword>
<evidence type="ECO:0000313" key="10">
    <source>
        <dbReference type="Proteomes" id="UP000018895"/>
    </source>
</evidence>
<dbReference type="Pfam" id="PF06580">
    <property type="entry name" value="His_kinase"/>
    <property type="match status" value="1"/>
</dbReference>
<dbReference type="InterPro" id="IPR003660">
    <property type="entry name" value="HAMP_dom"/>
</dbReference>
<comment type="subcellular location">
    <subcellularLocation>
        <location evidence="1">Cell membrane</location>
        <topology evidence="1">Multi-pass membrane protein</topology>
    </subcellularLocation>
</comment>
<accession>W4QK76</accession>
<evidence type="ECO:0000256" key="1">
    <source>
        <dbReference type="ARBA" id="ARBA00004651"/>
    </source>
</evidence>
<dbReference type="SUPFAM" id="SSF55874">
    <property type="entry name" value="ATPase domain of HSP90 chaperone/DNA topoisomerase II/histidine kinase"/>
    <property type="match status" value="1"/>
</dbReference>
<keyword evidence="4" id="KW-0808">Transferase</keyword>
<dbReference type="PANTHER" id="PTHR34220:SF7">
    <property type="entry name" value="SENSOR HISTIDINE KINASE YPDA"/>
    <property type="match status" value="1"/>
</dbReference>
<proteinExistence type="predicted"/>
<dbReference type="GO" id="GO:0000155">
    <property type="term" value="F:phosphorelay sensor kinase activity"/>
    <property type="evidence" value="ECO:0007669"/>
    <property type="project" value="InterPro"/>
</dbReference>
<dbReference type="PROSITE" id="PS50885">
    <property type="entry name" value="HAMP"/>
    <property type="match status" value="1"/>
</dbReference>
<dbReference type="InterPro" id="IPR010559">
    <property type="entry name" value="Sig_transdc_His_kin_internal"/>
</dbReference>
<keyword evidence="3" id="KW-0597">Phosphoprotein</keyword>
<gene>
    <name evidence="9" type="ORF">JCM9152_4006</name>
</gene>
<dbReference type="InterPro" id="IPR036890">
    <property type="entry name" value="HATPase_C_sf"/>
</dbReference>
<organism evidence="9 10">
    <name type="scientific">Halalkalibacter hemicellulosilyticusJCM 9152</name>
    <dbReference type="NCBI Taxonomy" id="1236971"/>
    <lineage>
        <taxon>Bacteria</taxon>
        <taxon>Bacillati</taxon>
        <taxon>Bacillota</taxon>
        <taxon>Bacilli</taxon>
        <taxon>Bacillales</taxon>
        <taxon>Bacillaceae</taxon>
        <taxon>Halalkalibacter</taxon>
    </lineage>
</organism>
<keyword evidence="2" id="KW-1003">Cell membrane</keyword>
<feature type="transmembrane region" description="Helical" evidence="7">
    <location>
        <begin position="12"/>
        <end position="36"/>
    </location>
</feature>
<comment type="caution">
    <text evidence="9">The sequence shown here is derived from an EMBL/GenBank/DDBJ whole genome shotgun (WGS) entry which is preliminary data.</text>
</comment>
<dbReference type="InterPro" id="IPR003594">
    <property type="entry name" value="HATPase_dom"/>
</dbReference>
<evidence type="ECO:0000256" key="3">
    <source>
        <dbReference type="ARBA" id="ARBA00022553"/>
    </source>
</evidence>
<evidence type="ECO:0000256" key="6">
    <source>
        <dbReference type="ARBA" id="ARBA00023136"/>
    </source>
</evidence>
<dbReference type="Gene3D" id="3.30.565.10">
    <property type="entry name" value="Histidine kinase-like ATPase, C-terminal domain"/>
    <property type="match status" value="1"/>
</dbReference>
<evidence type="ECO:0000256" key="7">
    <source>
        <dbReference type="SAM" id="Phobius"/>
    </source>
</evidence>
<evidence type="ECO:0000313" key="9">
    <source>
        <dbReference type="EMBL" id="GAE32471.1"/>
    </source>
</evidence>
<sequence>MSNRWFRTLRNQILVVFVIAMAIVMSFVAVMTYNMVASMLTNNAEKQIQQTVTQASGRVDALYHQLDMITNQVATNAYVQDLLLEEVNGQTTLFHQRQSLMQIVDSFQVYSNGIDAFELYLSNERRLFPLNEASLSERIDDRWIRKAEEEKGRLVWIGKDRDKPGYFLALRQVNLMNKWFSKGGYLLVRIKPTYFEVHDSMMESEWMIVVDEQYESVASNYPGHEQKLLSQDEATFTMHQQDYIKVYHESVETGWRTYMFTPVQMITREVSALRLALILSAGLGFFVFMLFSYLLATYVTKPLIRLTNTMRQGKDGELKTIPVRTTTVEMNELNQSYNQMVETINHLIEAVYAKEIVRHRSELKALQAQIHPHFLYNTLEALYWALEEKDEEELAEYVITLSELFRYTISDQKKDDWVSLREELDHVERYLYVMQIRFGDRISWHIDAPNEFNQCMIPKLTIQPLVENAILHGIGNRSEGGVVQVRIEPSDVVNRLSIFISDNGIGMDQKTINDVFQQAYSSQKGMGMTNVNKRLQLYYKEIHHRA</sequence>
<protein>
    <submittedName>
        <fullName evidence="9">Two-component sensor histidine kinase</fullName>
    </submittedName>
</protein>
<keyword evidence="7" id="KW-1133">Transmembrane helix</keyword>
<dbReference type="PANTHER" id="PTHR34220">
    <property type="entry name" value="SENSOR HISTIDINE KINASE YPDA"/>
    <property type="match status" value="1"/>
</dbReference>
<dbReference type="EMBL" id="BAUU01000037">
    <property type="protein sequence ID" value="GAE32471.1"/>
    <property type="molecule type" value="Genomic_DNA"/>
</dbReference>
<dbReference type="Pfam" id="PF00672">
    <property type="entry name" value="HAMP"/>
    <property type="match status" value="1"/>
</dbReference>
<name>W4QK76_9BACI</name>
<dbReference type="CDD" id="cd06225">
    <property type="entry name" value="HAMP"/>
    <property type="match status" value="1"/>
</dbReference>
<dbReference type="InterPro" id="IPR050640">
    <property type="entry name" value="Bact_2-comp_sensor_kinase"/>
</dbReference>
<dbReference type="STRING" id="1236971.JCM9152_4006"/>
<dbReference type="Proteomes" id="UP000018895">
    <property type="component" value="Unassembled WGS sequence"/>
</dbReference>
<dbReference type="Pfam" id="PF02518">
    <property type="entry name" value="HATPase_c"/>
    <property type="match status" value="1"/>
</dbReference>
<dbReference type="GO" id="GO:0005886">
    <property type="term" value="C:plasma membrane"/>
    <property type="evidence" value="ECO:0007669"/>
    <property type="project" value="UniProtKB-SubCell"/>
</dbReference>
<feature type="transmembrane region" description="Helical" evidence="7">
    <location>
        <begin position="275"/>
        <end position="296"/>
    </location>
</feature>
<dbReference type="Gene3D" id="6.10.340.10">
    <property type="match status" value="1"/>
</dbReference>
<keyword evidence="6 7" id="KW-0472">Membrane</keyword>
<keyword evidence="7" id="KW-0812">Transmembrane</keyword>
<keyword evidence="10" id="KW-1185">Reference proteome</keyword>
<evidence type="ECO:0000256" key="4">
    <source>
        <dbReference type="ARBA" id="ARBA00022679"/>
    </source>
</evidence>
<evidence type="ECO:0000256" key="5">
    <source>
        <dbReference type="ARBA" id="ARBA00022777"/>
    </source>
</evidence>
<evidence type="ECO:0000259" key="8">
    <source>
        <dbReference type="PROSITE" id="PS50885"/>
    </source>
</evidence>
<evidence type="ECO:0000256" key="2">
    <source>
        <dbReference type="ARBA" id="ARBA00022475"/>
    </source>
</evidence>
<dbReference type="AlphaFoldDB" id="W4QK76"/>
<reference evidence="9" key="1">
    <citation type="journal article" date="2014" name="Genome Announc.">
        <title>Draft Genome Sequences of Three Alkaliphilic Bacillus Strains, Bacillus wakoensis JCM 9140T, Bacillus akibai JCM 9157T, and Bacillus hemicellulosilyticus JCM 9152T.</title>
        <authorList>
            <person name="Yuki M."/>
            <person name="Oshima K."/>
            <person name="Suda W."/>
            <person name="Oshida Y."/>
            <person name="Kitamura K."/>
            <person name="Iida T."/>
            <person name="Hattori M."/>
            <person name="Ohkuma M."/>
        </authorList>
    </citation>
    <scope>NUCLEOTIDE SEQUENCE [LARGE SCALE GENOMIC DNA]</scope>
    <source>
        <strain evidence="9">JCM 9152</strain>
    </source>
</reference>
<dbReference type="RefSeq" id="WP_052016132.1">
    <property type="nucleotide sequence ID" value="NZ_BAUU01000037.1"/>
</dbReference>